<feature type="transmembrane region" description="Helical" evidence="1">
    <location>
        <begin position="84"/>
        <end position="106"/>
    </location>
</feature>
<keyword evidence="1" id="KW-0812">Transmembrane</keyword>
<name>A0A2A9CVS9_9ACTN</name>
<dbReference type="Pfam" id="PF07332">
    <property type="entry name" value="Phage_holin_3_6"/>
    <property type="match status" value="1"/>
</dbReference>
<keyword evidence="3" id="KW-1185">Reference proteome</keyword>
<evidence type="ECO:0000313" key="2">
    <source>
        <dbReference type="EMBL" id="PFG17762.1"/>
    </source>
</evidence>
<proteinExistence type="predicted"/>
<reference evidence="2 3" key="1">
    <citation type="submission" date="2017-10" db="EMBL/GenBank/DDBJ databases">
        <title>Sequencing the genomes of 1000 actinobacteria strains.</title>
        <authorList>
            <person name="Klenk H.-P."/>
        </authorList>
    </citation>
    <scope>NUCLEOTIDE SEQUENCE [LARGE SCALE GENOMIC DNA]</scope>
    <source>
        <strain evidence="2 3">DSM 15597</strain>
    </source>
</reference>
<dbReference type="RefSeq" id="WP_098461164.1">
    <property type="nucleotide sequence ID" value="NZ_PDJC01000001.1"/>
</dbReference>
<dbReference type="EMBL" id="PDJC01000001">
    <property type="protein sequence ID" value="PFG17762.1"/>
    <property type="molecule type" value="Genomic_DNA"/>
</dbReference>
<evidence type="ECO:0000256" key="1">
    <source>
        <dbReference type="SAM" id="Phobius"/>
    </source>
</evidence>
<organism evidence="2 3">
    <name type="scientific">Propionicimonas paludicola</name>
    <dbReference type="NCBI Taxonomy" id="185243"/>
    <lineage>
        <taxon>Bacteria</taxon>
        <taxon>Bacillati</taxon>
        <taxon>Actinomycetota</taxon>
        <taxon>Actinomycetes</taxon>
        <taxon>Propionibacteriales</taxon>
        <taxon>Nocardioidaceae</taxon>
        <taxon>Propionicimonas</taxon>
    </lineage>
</organism>
<protein>
    <submittedName>
        <fullName evidence="2">Putative superfamily III holin-X</fullName>
    </submittedName>
</protein>
<keyword evidence="1" id="KW-1133">Transmembrane helix</keyword>
<evidence type="ECO:0000313" key="3">
    <source>
        <dbReference type="Proteomes" id="UP000226079"/>
    </source>
</evidence>
<accession>A0A2A9CVS9</accession>
<gene>
    <name evidence="2" type="ORF">ATK74_2336</name>
</gene>
<dbReference type="Proteomes" id="UP000226079">
    <property type="component" value="Unassembled WGS sequence"/>
</dbReference>
<keyword evidence="1" id="KW-0472">Membrane</keyword>
<feature type="transmembrane region" description="Helical" evidence="1">
    <location>
        <begin position="46"/>
        <end position="72"/>
    </location>
</feature>
<comment type="caution">
    <text evidence="2">The sequence shown here is derived from an EMBL/GenBank/DDBJ whole genome shotgun (WGS) entry which is preliminary data.</text>
</comment>
<dbReference type="InterPro" id="IPR009937">
    <property type="entry name" value="Phage_holin_3_6"/>
</dbReference>
<dbReference type="AlphaFoldDB" id="A0A2A9CVS9"/>
<sequence length="158" mass="16496">MAEKTDIADLIASIQADVTAIVRGELELAKAELIPQAKRAGIGAGLFGAVGYLGLSAMAVLFSTIGFAWAIGFQAWFHLDLLPALFWGFLTDTVTMLLVAAVLALIGKAQMKFSGPEATVAQAEASVAAVKDAVERGKDEVAELSITGGKRPQVPELP</sequence>
<dbReference type="OrthoDB" id="4870234at2"/>